<evidence type="ECO:0000313" key="3">
    <source>
        <dbReference type="Proteomes" id="UP000035681"/>
    </source>
</evidence>
<feature type="compositionally biased region" description="Low complexity" evidence="1">
    <location>
        <begin position="59"/>
        <end position="82"/>
    </location>
</feature>
<feature type="compositionally biased region" description="Low complexity" evidence="1">
    <location>
        <begin position="101"/>
        <end position="115"/>
    </location>
</feature>
<sequence length="350" mass="39225">MDITIIIICIVIFIIIVSTSTGLIAYYCYKKKEKENARKRRNLRGKRKSSSSKSRSRSSSKSSSSNKKSRPSSSTKESSTTGKSRRSSRRGSSRSHDKKSSSSSSSSKSRSLNSDSKSRNRSKNRSRSKSKQSKINNNSTSNQNQVDTVSQINNTLPIRGNSVTIMSPPPQINPDIKQASLNDSTYLLPKQHNIILEKNDAPGNNQLNKFSEILPSERVELKAYPQNTNKECILEKVASNEILKQQNNVHYMQPIEDSTLKQDQEIKSYSNVTEKFKNKEAKLGYIDNSVGSLLTSNNLTYNNVNIVVNSTNEDDLNEVIKKAVNAIPDTNLKLSEFPHLLPSSSQNKMW</sequence>
<proteinExistence type="predicted"/>
<dbReference type="Proteomes" id="UP000035681">
    <property type="component" value="Unplaced"/>
</dbReference>
<keyword evidence="2" id="KW-0472">Membrane</keyword>
<organism evidence="4">
    <name type="scientific">Strongyloides stercoralis</name>
    <name type="common">Threadworm</name>
    <dbReference type="NCBI Taxonomy" id="6248"/>
    <lineage>
        <taxon>Eukaryota</taxon>
        <taxon>Metazoa</taxon>
        <taxon>Ecdysozoa</taxon>
        <taxon>Nematoda</taxon>
        <taxon>Chromadorea</taxon>
        <taxon>Rhabditida</taxon>
        <taxon>Tylenchina</taxon>
        <taxon>Panagrolaimomorpha</taxon>
        <taxon>Strongyloidoidea</taxon>
        <taxon>Strongyloididae</taxon>
        <taxon>Strongyloides</taxon>
    </lineage>
</organism>
<evidence type="ECO:0000256" key="1">
    <source>
        <dbReference type="SAM" id="MobiDB-lite"/>
    </source>
</evidence>
<dbReference type="WBParaSite" id="TCONS_00001808.p1">
    <property type="protein sequence ID" value="TCONS_00001808.p1"/>
    <property type="gene ID" value="XLOC_001705"/>
</dbReference>
<dbReference type="WBParaSite" id="SSTP_0001102100.1">
    <property type="protein sequence ID" value="SSTP_0001102100.1"/>
    <property type="gene ID" value="SSTP_0001102100"/>
</dbReference>
<reference evidence="4" key="1">
    <citation type="submission" date="2015-08" db="UniProtKB">
        <authorList>
            <consortium name="WormBaseParasite"/>
        </authorList>
    </citation>
    <scope>IDENTIFICATION</scope>
</reference>
<feature type="region of interest" description="Disordered" evidence="1">
    <location>
        <begin position="36"/>
        <end position="148"/>
    </location>
</feature>
<feature type="compositionally biased region" description="Basic residues" evidence="1">
    <location>
        <begin position="37"/>
        <end position="58"/>
    </location>
</feature>
<name>A0A0K0ENI4_STRER</name>
<evidence type="ECO:0000256" key="2">
    <source>
        <dbReference type="SAM" id="Phobius"/>
    </source>
</evidence>
<accession>A0A0K0ENI4</accession>
<feature type="compositionally biased region" description="Low complexity" evidence="1">
    <location>
        <begin position="133"/>
        <end position="142"/>
    </location>
</feature>
<evidence type="ECO:0000313" key="4">
    <source>
        <dbReference type="WBParaSite" id="SSTP_0001102100.1"/>
    </source>
</evidence>
<keyword evidence="2" id="KW-1133">Transmembrane helix</keyword>
<evidence type="ECO:0000313" key="5">
    <source>
        <dbReference type="WBParaSite" id="TCONS_00001808.p1"/>
    </source>
</evidence>
<feature type="compositionally biased region" description="Basic residues" evidence="1">
    <location>
        <begin position="119"/>
        <end position="132"/>
    </location>
</feature>
<feature type="transmembrane region" description="Helical" evidence="2">
    <location>
        <begin position="6"/>
        <end position="29"/>
    </location>
</feature>
<protein>
    <submittedName>
        <fullName evidence="4 5">Uncharacterized protein</fullName>
    </submittedName>
</protein>
<feature type="compositionally biased region" description="Basic residues" evidence="1">
    <location>
        <begin position="83"/>
        <end position="93"/>
    </location>
</feature>
<keyword evidence="3" id="KW-1185">Reference proteome</keyword>
<keyword evidence="2" id="KW-0812">Transmembrane</keyword>
<dbReference type="AlphaFoldDB" id="A0A0K0ENI4"/>